<keyword evidence="2" id="KW-1185">Reference proteome</keyword>
<dbReference type="eggNOG" id="ENOG502ZUBC">
    <property type="taxonomic scope" value="Bacteria"/>
</dbReference>
<reference evidence="1 2" key="1">
    <citation type="journal article" date="2011" name="J. Bacteriol.">
        <title>Genome sequence of Chthoniobacter flavus Ellin428, an aerobic heterotrophic soil bacterium.</title>
        <authorList>
            <person name="Kant R."/>
            <person name="van Passel M.W."/>
            <person name="Palva A."/>
            <person name="Lucas S."/>
            <person name="Lapidus A."/>
            <person name="Glavina Del Rio T."/>
            <person name="Dalin E."/>
            <person name="Tice H."/>
            <person name="Bruce D."/>
            <person name="Goodwin L."/>
            <person name="Pitluck S."/>
            <person name="Larimer F.W."/>
            <person name="Land M.L."/>
            <person name="Hauser L."/>
            <person name="Sangwan P."/>
            <person name="de Vos W.M."/>
            <person name="Janssen P.H."/>
            <person name="Smidt H."/>
        </authorList>
    </citation>
    <scope>NUCLEOTIDE SEQUENCE [LARGE SCALE GENOMIC DNA]</scope>
    <source>
        <strain evidence="1 2">Ellin428</strain>
    </source>
</reference>
<comment type="caution">
    <text evidence="1">The sequence shown here is derived from an EMBL/GenBank/DDBJ whole genome shotgun (WGS) entry which is preliminary data.</text>
</comment>
<dbReference type="Proteomes" id="UP000005824">
    <property type="component" value="Unassembled WGS sequence"/>
</dbReference>
<dbReference type="EMBL" id="ABVL01000002">
    <property type="protein sequence ID" value="EDY21476.1"/>
    <property type="molecule type" value="Genomic_DNA"/>
</dbReference>
<organism evidence="1 2">
    <name type="scientific">Chthoniobacter flavus Ellin428</name>
    <dbReference type="NCBI Taxonomy" id="497964"/>
    <lineage>
        <taxon>Bacteria</taxon>
        <taxon>Pseudomonadati</taxon>
        <taxon>Verrucomicrobiota</taxon>
        <taxon>Spartobacteria</taxon>
        <taxon>Chthoniobacterales</taxon>
        <taxon>Chthoniobacteraceae</taxon>
        <taxon>Chthoniobacter</taxon>
    </lineage>
</organism>
<proteinExistence type="predicted"/>
<dbReference type="AlphaFoldDB" id="B4CVN4"/>
<accession>B4CVN4</accession>
<dbReference type="InParanoid" id="B4CVN4"/>
<name>B4CVN4_9BACT</name>
<evidence type="ECO:0000313" key="1">
    <source>
        <dbReference type="EMBL" id="EDY21476.1"/>
    </source>
</evidence>
<sequence length="317" mass="36907">MFEFRQFVDFNIFGRHRLEQVRMPPLGSTIDQVIRLYGEPIKTAPFEEAPDITEYVFSASPYHEAVIYEWEDKVQSITYWSAKGEPTRDLNCMLDRYREDSEWQVLQPGYLYQRADGKFRLWCSAISAIGIAYVDYLSAQADMKTAHELKQLDHLSDVTWVSNKVVHELQRQFVEERSTRLKDLASRSDRIAISPDGKDVFIVRHHHAYEVEEGLRELNSPPKAGEGSTQVINCFSWSEDGSSWGKAPLPRNAHVEYLRFEEGLWHLQIRRTTDDRIFRFKGPTKFIRSLGPLNPFREAEVWRELEKDAESSAPSTE</sequence>
<gene>
    <name evidence="1" type="ORF">CfE428DRAFT_0721</name>
</gene>
<protein>
    <submittedName>
        <fullName evidence="1">Uncharacterized protein</fullName>
    </submittedName>
</protein>
<dbReference type="STRING" id="497964.CfE428DRAFT_0721"/>
<dbReference type="RefSeq" id="WP_006978048.1">
    <property type="nucleotide sequence ID" value="NZ_ABVL01000002.1"/>
</dbReference>
<evidence type="ECO:0000313" key="2">
    <source>
        <dbReference type="Proteomes" id="UP000005824"/>
    </source>
</evidence>